<gene>
    <name evidence="3" type="ORF">CONPUDRAFT_89406</name>
</gene>
<dbReference type="OMA" id="PCTEQIT"/>
<dbReference type="SUPFAM" id="SSF52833">
    <property type="entry name" value="Thioredoxin-like"/>
    <property type="match status" value="1"/>
</dbReference>
<evidence type="ECO:0000259" key="1">
    <source>
        <dbReference type="PROSITE" id="PS50404"/>
    </source>
</evidence>
<dbReference type="GO" id="GO:0005737">
    <property type="term" value="C:cytoplasm"/>
    <property type="evidence" value="ECO:0007669"/>
    <property type="project" value="TreeGrafter"/>
</dbReference>
<dbReference type="PROSITE" id="PS50404">
    <property type="entry name" value="GST_NTER"/>
    <property type="match status" value="1"/>
</dbReference>
<proteinExistence type="predicted"/>
<feature type="domain" description="GST N-terminal" evidence="1">
    <location>
        <begin position="5"/>
        <end position="98"/>
    </location>
</feature>
<dbReference type="AlphaFoldDB" id="A0A5M3MRQ4"/>
<accession>A0A5M3MRQ4</accession>
<comment type="caution">
    <text evidence="3">The sequence shown here is derived from an EMBL/GenBank/DDBJ whole genome shotgun (WGS) entry which is preliminary data.</text>
</comment>
<sequence>MSNNKQITLYEYELSPYVHRVTIALKEAQLPYKTYEVLALGAPKPDWYLEKINPKGLIPAITYGGPDVPGDQPSPEATVVIESPIILEFISDLCPEANLMPTNPVAHAKVRLFIDSIDSYFDKTFVGFVAKGESYTTVLDGLREVQKLLPDPSAGKWAIGEQFTIADAAFAPFIARIDTCCKAGYGSYAKGEDRLLLDSLESPEFTRIKAYIANLYDRPSFKATFNGDYIVNELKRRLA</sequence>
<dbReference type="InterPro" id="IPR036249">
    <property type="entry name" value="Thioredoxin-like_sf"/>
</dbReference>
<reference evidence="4" key="1">
    <citation type="journal article" date="2012" name="Science">
        <title>The Paleozoic origin of enzymatic lignin decomposition reconstructed from 31 fungal genomes.</title>
        <authorList>
            <person name="Floudas D."/>
            <person name="Binder M."/>
            <person name="Riley R."/>
            <person name="Barry K."/>
            <person name="Blanchette R.A."/>
            <person name="Henrissat B."/>
            <person name="Martinez A.T."/>
            <person name="Otillar R."/>
            <person name="Spatafora J.W."/>
            <person name="Yadav J.S."/>
            <person name="Aerts A."/>
            <person name="Benoit I."/>
            <person name="Boyd A."/>
            <person name="Carlson A."/>
            <person name="Copeland A."/>
            <person name="Coutinho P.M."/>
            <person name="de Vries R.P."/>
            <person name="Ferreira P."/>
            <person name="Findley K."/>
            <person name="Foster B."/>
            <person name="Gaskell J."/>
            <person name="Glotzer D."/>
            <person name="Gorecki P."/>
            <person name="Heitman J."/>
            <person name="Hesse C."/>
            <person name="Hori C."/>
            <person name="Igarashi K."/>
            <person name="Jurgens J.A."/>
            <person name="Kallen N."/>
            <person name="Kersten P."/>
            <person name="Kohler A."/>
            <person name="Kuees U."/>
            <person name="Kumar T.K.A."/>
            <person name="Kuo A."/>
            <person name="LaButti K."/>
            <person name="Larrondo L.F."/>
            <person name="Lindquist E."/>
            <person name="Ling A."/>
            <person name="Lombard V."/>
            <person name="Lucas S."/>
            <person name="Lundell T."/>
            <person name="Martin R."/>
            <person name="McLaughlin D.J."/>
            <person name="Morgenstern I."/>
            <person name="Morin E."/>
            <person name="Murat C."/>
            <person name="Nagy L.G."/>
            <person name="Nolan M."/>
            <person name="Ohm R.A."/>
            <person name="Patyshakuliyeva A."/>
            <person name="Rokas A."/>
            <person name="Ruiz-Duenas F.J."/>
            <person name="Sabat G."/>
            <person name="Salamov A."/>
            <person name="Samejima M."/>
            <person name="Schmutz J."/>
            <person name="Slot J.C."/>
            <person name="St John F."/>
            <person name="Stenlid J."/>
            <person name="Sun H."/>
            <person name="Sun S."/>
            <person name="Syed K."/>
            <person name="Tsang A."/>
            <person name="Wiebenga A."/>
            <person name="Young D."/>
            <person name="Pisabarro A."/>
            <person name="Eastwood D.C."/>
            <person name="Martin F."/>
            <person name="Cullen D."/>
            <person name="Grigoriev I.V."/>
            <person name="Hibbett D.S."/>
        </authorList>
    </citation>
    <scope>NUCLEOTIDE SEQUENCE [LARGE SCALE GENOMIC DNA]</scope>
    <source>
        <strain evidence="4">RWD-64-598 SS2</strain>
    </source>
</reference>
<dbReference type="InterPro" id="IPR010987">
    <property type="entry name" value="Glutathione-S-Trfase_C-like"/>
</dbReference>
<dbReference type="InterPro" id="IPR036282">
    <property type="entry name" value="Glutathione-S-Trfase_C_sf"/>
</dbReference>
<dbReference type="Proteomes" id="UP000053558">
    <property type="component" value="Unassembled WGS sequence"/>
</dbReference>
<dbReference type="OrthoDB" id="202840at2759"/>
<evidence type="ECO:0000313" key="3">
    <source>
        <dbReference type="EMBL" id="EIW81747.1"/>
    </source>
</evidence>
<keyword evidence="4" id="KW-1185">Reference proteome</keyword>
<feature type="domain" description="GST C-terminal" evidence="2">
    <location>
        <begin position="103"/>
        <end position="238"/>
    </location>
</feature>
<evidence type="ECO:0000313" key="4">
    <source>
        <dbReference type="Proteomes" id="UP000053558"/>
    </source>
</evidence>
<dbReference type="Pfam" id="PF13409">
    <property type="entry name" value="GST_N_2"/>
    <property type="match status" value="1"/>
</dbReference>
<organism evidence="3 4">
    <name type="scientific">Coniophora puteana (strain RWD-64-598)</name>
    <name type="common">Brown rot fungus</name>
    <dbReference type="NCBI Taxonomy" id="741705"/>
    <lineage>
        <taxon>Eukaryota</taxon>
        <taxon>Fungi</taxon>
        <taxon>Dikarya</taxon>
        <taxon>Basidiomycota</taxon>
        <taxon>Agaricomycotina</taxon>
        <taxon>Agaricomycetes</taxon>
        <taxon>Agaricomycetidae</taxon>
        <taxon>Boletales</taxon>
        <taxon>Coniophorineae</taxon>
        <taxon>Coniophoraceae</taxon>
        <taxon>Coniophora</taxon>
    </lineage>
</organism>
<dbReference type="Gene3D" id="1.20.1050.10">
    <property type="match status" value="1"/>
</dbReference>
<dbReference type="Gene3D" id="3.40.30.10">
    <property type="entry name" value="Glutaredoxin"/>
    <property type="match status" value="1"/>
</dbReference>
<dbReference type="PANTHER" id="PTHR43968:SF6">
    <property type="entry name" value="GLUTATHIONE S-TRANSFERASE OMEGA"/>
    <property type="match status" value="1"/>
</dbReference>
<dbReference type="Pfam" id="PF13410">
    <property type="entry name" value="GST_C_2"/>
    <property type="match status" value="1"/>
</dbReference>
<dbReference type="InterPro" id="IPR040079">
    <property type="entry name" value="Glutathione_S-Trfase"/>
</dbReference>
<dbReference type="SFLD" id="SFLDS00019">
    <property type="entry name" value="Glutathione_Transferase_(cytos"/>
    <property type="match status" value="1"/>
</dbReference>
<dbReference type="RefSeq" id="XP_007767633.1">
    <property type="nucleotide sequence ID" value="XM_007769443.1"/>
</dbReference>
<evidence type="ECO:0000259" key="2">
    <source>
        <dbReference type="PROSITE" id="PS50405"/>
    </source>
</evidence>
<evidence type="ECO:0008006" key="5">
    <source>
        <dbReference type="Google" id="ProtNLM"/>
    </source>
</evidence>
<protein>
    <recommendedName>
        <fullName evidence="5">Glutathione S-transferase</fullName>
    </recommendedName>
</protein>
<dbReference type="SUPFAM" id="SSF47616">
    <property type="entry name" value="GST C-terminal domain-like"/>
    <property type="match status" value="1"/>
</dbReference>
<dbReference type="EMBL" id="JH711577">
    <property type="protein sequence ID" value="EIW81747.1"/>
    <property type="molecule type" value="Genomic_DNA"/>
</dbReference>
<dbReference type="GeneID" id="19211322"/>
<name>A0A5M3MRQ4_CONPW</name>
<dbReference type="InterPro" id="IPR004045">
    <property type="entry name" value="Glutathione_S-Trfase_N"/>
</dbReference>
<dbReference type="InterPro" id="IPR050983">
    <property type="entry name" value="GST_Omega/HSP26"/>
</dbReference>
<dbReference type="PROSITE" id="PS50405">
    <property type="entry name" value="GST_CTER"/>
    <property type="match status" value="1"/>
</dbReference>
<dbReference type="SFLD" id="SFLDG00358">
    <property type="entry name" value="Main_(cytGST)"/>
    <property type="match status" value="1"/>
</dbReference>
<dbReference type="CDD" id="cd00570">
    <property type="entry name" value="GST_N_family"/>
    <property type="match status" value="1"/>
</dbReference>
<dbReference type="PANTHER" id="PTHR43968">
    <property type="match status" value="1"/>
</dbReference>
<dbReference type="KEGG" id="cput:CONPUDRAFT_89406"/>